<sequence length="525" mass="60310">MSLIRVVYYIILYLFVYNNASDIQKIQIRGPNPAFASYTVLMREPLEIDLGNFSAVLKCTYKDFEEYRSSYYNYFKTSSFIISIREVSASMSSRWQCEVVDFNNTHINYSFDIRVKGAKNVDVKIGGFNEIYEETNLTVLEYDGIAEHDLEEGDVVDLTCGNNYRTGQIRIRYYGKDGKILFDAQDTGINYPLTFRILIKNKSVNQSYVECTYIAPTTQQEFTYRTILTVLANKNIRSSNDFIVTVNGMKLTPFPRKAHGRDRYLYNYIVGESIQLTCTKKNHLMVGDIYGKISNDNSKKVVTKDIMNTSSIYSTSIETTHLDGMIFQCYSTSESSNITAVDILFLKEHAQDPVIRGLSASNILYQYNTGENEWITYYKYSMKQVLNLTCITAINREPQWVYRDNITSVVNENKKHNTNYINYVFNMDVESNETIICKSTKSGTTAKRMTIIVLLNNYKTNEGNPTVFTVVGIITGILGVLIIGFLIFYYCRVKRNGRKGLQVPNVSFNDDNTLIAEFKSEWQET</sequence>
<name>A0A8S0YR14_ARCPL</name>
<accession>A0A8S0YR14</accession>
<evidence type="ECO:0000313" key="2">
    <source>
        <dbReference type="EMBL" id="CAB3221660.1"/>
    </source>
</evidence>
<keyword evidence="1" id="KW-1133">Transmembrane helix</keyword>
<dbReference type="EMBL" id="CADEBD010000046">
    <property type="protein sequence ID" value="CAB3221660.1"/>
    <property type="molecule type" value="Genomic_DNA"/>
</dbReference>
<dbReference type="AlphaFoldDB" id="A0A8S0YR14"/>
<keyword evidence="1" id="KW-0812">Transmembrane</keyword>
<reference evidence="2 3" key="1">
    <citation type="submission" date="2020-04" db="EMBL/GenBank/DDBJ databases">
        <authorList>
            <person name="Wallbank WR R."/>
            <person name="Pardo Diaz C."/>
            <person name="Kozak K."/>
            <person name="Martin S."/>
            <person name="Jiggins C."/>
            <person name="Moest M."/>
            <person name="Warren A I."/>
            <person name="Byers J.R.P. K."/>
            <person name="Montejo-Kovacevich G."/>
            <person name="Yen C E."/>
        </authorList>
    </citation>
    <scope>NUCLEOTIDE SEQUENCE [LARGE SCALE GENOMIC DNA]</scope>
</reference>
<organism evidence="2 3">
    <name type="scientific">Arctia plantaginis</name>
    <name type="common">Wood tiger moth</name>
    <name type="synonym">Phalaena plantaginis</name>
    <dbReference type="NCBI Taxonomy" id="874455"/>
    <lineage>
        <taxon>Eukaryota</taxon>
        <taxon>Metazoa</taxon>
        <taxon>Ecdysozoa</taxon>
        <taxon>Arthropoda</taxon>
        <taxon>Hexapoda</taxon>
        <taxon>Insecta</taxon>
        <taxon>Pterygota</taxon>
        <taxon>Neoptera</taxon>
        <taxon>Endopterygota</taxon>
        <taxon>Lepidoptera</taxon>
        <taxon>Glossata</taxon>
        <taxon>Ditrysia</taxon>
        <taxon>Noctuoidea</taxon>
        <taxon>Erebidae</taxon>
        <taxon>Arctiinae</taxon>
        <taxon>Arctia</taxon>
    </lineage>
</organism>
<evidence type="ECO:0000256" key="1">
    <source>
        <dbReference type="SAM" id="Phobius"/>
    </source>
</evidence>
<dbReference type="Proteomes" id="UP000494256">
    <property type="component" value="Unassembled WGS sequence"/>
</dbReference>
<protein>
    <submittedName>
        <fullName evidence="2">Uncharacterized protein</fullName>
    </submittedName>
</protein>
<keyword evidence="1" id="KW-0472">Membrane</keyword>
<proteinExistence type="predicted"/>
<dbReference type="OrthoDB" id="4788989at2759"/>
<comment type="caution">
    <text evidence="2">The sequence shown here is derived from an EMBL/GenBank/DDBJ whole genome shotgun (WGS) entry which is preliminary data.</text>
</comment>
<evidence type="ECO:0000313" key="3">
    <source>
        <dbReference type="Proteomes" id="UP000494256"/>
    </source>
</evidence>
<gene>
    <name evidence="2" type="ORF">APLA_LOCUS938</name>
</gene>
<feature type="transmembrane region" description="Helical" evidence="1">
    <location>
        <begin position="467"/>
        <end position="491"/>
    </location>
</feature>